<dbReference type="InterPro" id="IPR050788">
    <property type="entry name" value="Yeast_SRP1/TIP1_CWP"/>
</dbReference>
<dbReference type="Proteomes" id="UP000001640">
    <property type="component" value="Chromosome 2"/>
</dbReference>
<dbReference type="KEGG" id="ncs:NCAS_0B00460"/>
<evidence type="ECO:0000313" key="3">
    <source>
        <dbReference type="Proteomes" id="UP000001640"/>
    </source>
</evidence>
<dbReference type="STRING" id="1064592.G0VB07"/>
<evidence type="ECO:0000256" key="1">
    <source>
        <dbReference type="SAM" id="SignalP"/>
    </source>
</evidence>
<dbReference type="InterPro" id="IPR000992">
    <property type="entry name" value="SRP1_TIP1"/>
</dbReference>
<organism evidence="2 3">
    <name type="scientific">Naumovozyma castellii</name>
    <name type="common">Yeast</name>
    <name type="synonym">Saccharomyces castellii</name>
    <dbReference type="NCBI Taxonomy" id="27288"/>
    <lineage>
        <taxon>Eukaryota</taxon>
        <taxon>Fungi</taxon>
        <taxon>Dikarya</taxon>
        <taxon>Ascomycota</taxon>
        <taxon>Saccharomycotina</taxon>
        <taxon>Saccharomycetes</taxon>
        <taxon>Saccharomycetales</taxon>
        <taxon>Saccharomycetaceae</taxon>
        <taxon>Naumovozyma</taxon>
    </lineage>
</organism>
<reference key="2">
    <citation type="submission" date="2011-08" db="EMBL/GenBank/DDBJ databases">
        <title>Genome sequence of Naumovozyma castellii.</title>
        <authorList>
            <person name="Gordon J.L."/>
            <person name="Armisen D."/>
            <person name="Proux-Wera E."/>
            <person name="OhEigeartaigh S.S."/>
            <person name="Byrne K.P."/>
            <person name="Wolfe K.H."/>
        </authorList>
    </citation>
    <scope>NUCLEOTIDE SEQUENCE</scope>
    <source>
        <strain>Type strain:CBS 4309</strain>
    </source>
</reference>
<dbReference type="Pfam" id="PF00660">
    <property type="entry name" value="SRP1_TIP1"/>
    <property type="match status" value="1"/>
</dbReference>
<dbReference type="OrthoDB" id="4059055at2759"/>
<dbReference type="GO" id="GO:0005199">
    <property type="term" value="F:structural constituent of cell wall"/>
    <property type="evidence" value="ECO:0007669"/>
    <property type="project" value="TreeGrafter"/>
</dbReference>
<sequence length="306" mass="29990">MVRLSNSVATLAALATSTNALTTLSPSDETVNLIELAVYVNDIKANLNDYFAMAAAHPEQAYPDIIASAVFGDADFTTMLTGIEPAEVTSMLTGVAWYSSRIAPAIEASLSARGIVTAVAEAPAASSAAPAASSAAPAASSAAPAASSAAPAASSAAPAASSAAPAASSAATAPVFVNGTSVASNVTTAYETSIFYNTATVTNCSSSAVVDVTKTALSTTLETITSCDEVCVKSKSSAAAASTKTATALTTTLETITSCDEGCVRSKSSAAKTSTYAITAQTANGAAKQYAGLGAGIVGAAGLLLL</sequence>
<proteinExistence type="predicted"/>
<dbReference type="GO" id="GO:0009277">
    <property type="term" value="C:fungal-type cell wall"/>
    <property type="evidence" value="ECO:0007669"/>
    <property type="project" value="TreeGrafter"/>
</dbReference>
<keyword evidence="1" id="KW-0732">Signal</keyword>
<dbReference type="OMA" id="WYSSRIA"/>
<dbReference type="RefSeq" id="XP_003674507.1">
    <property type="nucleotide sequence ID" value="XM_003674459.1"/>
</dbReference>
<dbReference type="PANTHER" id="PTHR31002:SF34">
    <property type="entry name" value="CELL WALL PROTEIN CWP1-RELATED"/>
    <property type="match status" value="1"/>
</dbReference>
<dbReference type="GO" id="GO:0000324">
    <property type="term" value="C:fungal-type vacuole"/>
    <property type="evidence" value="ECO:0007669"/>
    <property type="project" value="TreeGrafter"/>
</dbReference>
<dbReference type="GeneID" id="96901694"/>
<dbReference type="GO" id="GO:0031505">
    <property type="term" value="P:fungal-type cell wall organization"/>
    <property type="evidence" value="ECO:0007669"/>
    <property type="project" value="TreeGrafter"/>
</dbReference>
<protein>
    <submittedName>
        <fullName evidence="2">Uncharacterized protein</fullName>
    </submittedName>
</protein>
<dbReference type="HOGENOM" id="CLU_071083_1_0_1"/>
<dbReference type="EMBL" id="HE576753">
    <property type="protein sequence ID" value="CCC68130.1"/>
    <property type="molecule type" value="Genomic_DNA"/>
</dbReference>
<dbReference type="AlphaFoldDB" id="G0VB07"/>
<dbReference type="PANTHER" id="PTHR31002">
    <property type="entry name" value="SERIPAUPERIN"/>
    <property type="match status" value="1"/>
</dbReference>
<dbReference type="eggNOG" id="ENOG502SR1B">
    <property type="taxonomic scope" value="Eukaryota"/>
</dbReference>
<name>G0VB07_NAUCA</name>
<feature type="chain" id="PRO_5003410909" evidence="1">
    <location>
        <begin position="21"/>
        <end position="306"/>
    </location>
</feature>
<feature type="signal peptide" evidence="1">
    <location>
        <begin position="1"/>
        <end position="20"/>
    </location>
</feature>
<dbReference type="InParanoid" id="G0VB07"/>
<gene>
    <name evidence="2" type="primary">NCAS0B00460</name>
    <name evidence="2" type="ordered locus">NCAS_0B00460</name>
</gene>
<accession>G0VB07</accession>
<keyword evidence="3" id="KW-1185">Reference proteome</keyword>
<reference evidence="2 3" key="1">
    <citation type="journal article" date="2011" name="Proc. Natl. Acad. Sci. U.S.A.">
        <title>Evolutionary erosion of yeast sex chromosomes by mating-type switching accidents.</title>
        <authorList>
            <person name="Gordon J.L."/>
            <person name="Armisen D."/>
            <person name="Proux-Wera E."/>
            <person name="Oheigeartaigh S.S."/>
            <person name="Byrne K.P."/>
            <person name="Wolfe K.H."/>
        </authorList>
    </citation>
    <scope>NUCLEOTIDE SEQUENCE [LARGE SCALE GENOMIC DNA]</scope>
    <source>
        <strain evidence="3">ATCC 76901 / BCRC 22586 / CBS 4309 / NBRC 1992 / NRRL Y-12630</strain>
    </source>
</reference>
<evidence type="ECO:0000313" key="2">
    <source>
        <dbReference type="EMBL" id="CCC68130.1"/>
    </source>
</evidence>